<evidence type="ECO:0000313" key="1">
    <source>
        <dbReference type="EMBL" id="WZV97735.1"/>
    </source>
</evidence>
<proteinExistence type="predicted"/>
<sequence>MINEQKALAAAKAYALKNFTNCWDYDIHNAALVEIDGVRYWEINTNVASPPDTPFYEQFLPSPMKYYVNPETGECVGYKSHRDKRINHRNR</sequence>
<dbReference type="EMBL" id="CP151800">
    <property type="protein sequence ID" value="WZV97735.1"/>
    <property type="molecule type" value="Genomic_DNA"/>
</dbReference>
<organism evidence="1 2">
    <name type="scientific">Kosakonia calanthes</name>
    <dbReference type="NCBI Taxonomy" id="3139408"/>
    <lineage>
        <taxon>Bacteria</taxon>
        <taxon>Pseudomonadati</taxon>
        <taxon>Pseudomonadota</taxon>
        <taxon>Gammaproteobacteria</taxon>
        <taxon>Enterobacterales</taxon>
        <taxon>Enterobacteriaceae</taxon>
        <taxon>Kosakonia</taxon>
    </lineage>
</organism>
<reference evidence="1 2" key="1">
    <citation type="submission" date="2024-04" db="EMBL/GenBank/DDBJ databases">
        <title>Kosakonia calanthae sp. nov., a halophilic bacterium isolated from leaves of Calanthe tiplacata.</title>
        <authorList>
            <person name="Wu P."/>
        </authorList>
    </citation>
    <scope>NUCLEOTIDE SEQUENCE [LARGE SCALE GENOMIC DNA]</scope>
    <source>
        <strain evidence="1 2">BYX6</strain>
    </source>
</reference>
<gene>
    <name evidence="1" type="ORF">AAEY27_19115</name>
</gene>
<keyword evidence="2" id="KW-1185">Reference proteome</keyword>
<evidence type="ECO:0000313" key="2">
    <source>
        <dbReference type="Proteomes" id="UP001466893"/>
    </source>
</evidence>
<dbReference type="Proteomes" id="UP001466893">
    <property type="component" value="Chromosome"/>
</dbReference>
<accession>A0ABZ3B331</accession>
<dbReference type="RefSeq" id="WP_342322376.1">
    <property type="nucleotide sequence ID" value="NZ_CP151800.1"/>
</dbReference>
<name>A0ABZ3B331_9ENTR</name>
<protein>
    <submittedName>
        <fullName evidence="1">Uncharacterized protein</fullName>
    </submittedName>
</protein>